<dbReference type="PANTHER" id="PTHR40787:SF3">
    <property type="entry name" value="PROTEIN TRANSPORT PROTEIN SEC39"/>
    <property type="match status" value="1"/>
</dbReference>
<sequence>MTNEKLSRAKIILSAANFASKANIPALQNLFFQHYQTLNRELFLRILLSCLPESLEPSRYVPLIESLILNQNLPDSKSSNDTSTFDEFHEEDLERLVRRLYLLPLTPLRSPYNTADDPVLIFLIHRCLKIDESTGLISEIPALLNPFIRYFPFLNKWIISSILPLIRISYEYYPNDTTFMTIQEFEGLDDKSAVYYLLSNTGNNKSVEFDPSIGRDFRCLIGPWLHRYTRSQKKISSKHQSHLTRPVHEISPINKKYPPIEETFSWVIDRAEISWRTAVSVIEGWDGPEDCDLGGYKDDFPLEEGELTYLKRLYVSSAIVTAYAISEESRAALKGIHRVLERIITLMGMGPIPSLESSCEQLKPVKKISSKILSRWSIKDLQIFSDEGNIVSAPTDISINFLHASLVSATLCDRLGCSISVKKAATLALQKNKDLQRILFDKLIMSVKNERKDSEKFFVRLRNELLWLRSWGIEDTSINKYTKSGIGIFGQLSKECIEIEFLKLLLSNACYNLAQSLYELSDYTLISRDTLREAVITAATIEYDGASNANISRGGLKRCNDILRAFPNTLSKSIELEKMEKLVQVTSDIGPYRLVLKKGEPFRPVNLRCHEDPILILGKILEQNRASYKRVAEFINMAKIMVQAGLIKNGDKRSNRYQAGYEEMLIIAESRIVSMCIDAALFEDDFEVAFSYVTVRLKNIIASVRTQALDMRQDKCSQDSTSLANEGNDWLWRAALQAGKYRQSTETEKFNEMRDASGKRMDIVNLEKRIDCISQALQLAPKGALQEILNVYHQCEEELNSILEKETEDERCFQDDDQRMPGGFIRTPSRQAKIRSSSLAEEEKPVSLFDLSRAGMMRAQSGLSAFSMLRGKLTENDRVTTGKKPEAAVGSDDSGTDALGGRERVMRKRDQLKNAAVGGLASGVGWLIGAPLPRENANDE</sequence>
<dbReference type="GO" id="GO:0015031">
    <property type="term" value="P:protein transport"/>
    <property type="evidence" value="ECO:0007669"/>
    <property type="project" value="UniProtKB-KW"/>
</dbReference>
<accession>A0A420IYT7</accession>
<dbReference type="InterPro" id="IPR013244">
    <property type="entry name" value="Sec39_domain"/>
</dbReference>
<organism evidence="7 8">
    <name type="scientific">Golovinomyces cichoracearum</name>
    <dbReference type="NCBI Taxonomy" id="62708"/>
    <lineage>
        <taxon>Eukaryota</taxon>
        <taxon>Fungi</taxon>
        <taxon>Dikarya</taxon>
        <taxon>Ascomycota</taxon>
        <taxon>Pezizomycotina</taxon>
        <taxon>Leotiomycetes</taxon>
        <taxon>Erysiphales</taxon>
        <taxon>Erysiphaceae</taxon>
        <taxon>Golovinomyces</taxon>
    </lineage>
</organism>
<comment type="subcellular location">
    <subcellularLocation>
        <location evidence="1">Endoplasmic reticulum</location>
    </subcellularLocation>
</comment>
<keyword evidence="4" id="KW-0653">Protein transport</keyword>
<evidence type="ECO:0000313" key="8">
    <source>
        <dbReference type="Proteomes" id="UP000283383"/>
    </source>
</evidence>
<keyword evidence="3" id="KW-0256">Endoplasmic reticulum</keyword>
<dbReference type="GO" id="GO:0005783">
    <property type="term" value="C:endoplasmic reticulum"/>
    <property type="evidence" value="ECO:0007669"/>
    <property type="project" value="UniProtKB-SubCell"/>
</dbReference>
<name>A0A420IYT7_9PEZI</name>
<protein>
    <submittedName>
        <fullName evidence="7">Putative secretory pathway protein sec39</fullName>
    </submittedName>
</protein>
<evidence type="ECO:0000259" key="6">
    <source>
        <dbReference type="Pfam" id="PF08314"/>
    </source>
</evidence>
<evidence type="ECO:0000256" key="5">
    <source>
        <dbReference type="SAM" id="MobiDB-lite"/>
    </source>
</evidence>
<keyword evidence="8" id="KW-1185">Reference proteome</keyword>
<evidence type="ECO:0000256" key="2">
    <source>
        <dbReference type="ARBA" id="ARBA00022448"/>
    </source>
</evidence>
<evidence type="ECO:0000256" key="3">
    <source>
        <dbReference type="ARBA" id="ARBA00022824"/>
    </source>
</evidence>
<dbReference type="AlphaFoldDB" id="A0A420IYT7"/>
<dbReference type="Pfam" id="PF08314">
    <property type="entry name" value="Sec39"/>
    <property type="match status" value="1"/>
</dbReference>
<feature type="compositionally biased region" description="Basic and acidic residues" evidence="5">
    <location>
        <begin position="876"/>
        <end position="886"/>
    </location>
</feature>
<reference evidence="7 8" key="1">
    <citation type="journal article" date="2018" name="BMC Genomics">
        <title>Comparative genome analyses reveal sequence features reflecting distinct modes of host-adaptation between dicot and monocot powdery mildew.</title>
        <authorList>
            <person name="Wu Y."/>
            <person name="Ma X."/>
            <person name="Pan Z."/>
            <person name="Kale S.D."/>
            <person name="Song Y."/>
            <person name="King H."/>
            <person name="Zhang Q."/>
            <person name="Presley C."/>
            <person name="Deng X."/>
            <person name="Wei C.I."/>
            <person name="Xiao S."/>
        </authorList>
    </citation>
    <scope>NUCLEOTIDE SEQUENCE [LARGE SCALE GENOMIC DNA]</scope>
    <source>
        <strain evidence="7">UMSG3</strain>
    </source>
</reference>
<keyword evidence="2" id="KW-0813">Transport</keyword>
<evidence type="ECO:0000313" key="7">
    <source>
        <dbReference type="EMBL" id="RKF79712.1"/>
    </source>
</evidence>
<dbReference type="Proteomes" id="UP000283383">
    <property type="component" value="Unassembled WGS sequence"/>
</dbReference>
<feature type="domain" description="Sec39" evidence="6">
    <location>
        <begin position="12"/>
        <end position="811"/>
    </location>
</feature>
<gene>
    <name evidence="7" type="ORF">GcM3_053014</name>
</gene>
<evidence type="ECO:0000256" key="4">
    <source>
        <dbReference type="ARBA" id="ARBA00022927"/>
    </source>
</evidence>
<proteinExistence type="predicted"/>
<comment type="caution">
    <text evidence="7">The sequence shown here is derived from an EMBL/GenBank/DDBJ whole genome shotgun (WGS) entry which is preliminary data.</text>
</comment>
<evidence type="ECO:0000256" key="1">
    <source>
        <dbReference type="ARBA" id="ARBA00004240"/>
    </source>
</evidence>
<feature type="region of interest" description="Disordered" evidence="5">
    <location>
        <begin position="876"/>
        <end position="904"/>
    </location>
</feature>
<dbReference type="PANTHER" id="PTHR40787">
    <property type="entry name" value="SECRETED PROTEIN"/>
    <property type="match status" value="1"/>
</dbReference>
<dbReference type="GO" id="GO:0006890">
    <property type="term" value="P:retrograde vesicle-mediated transport, Golgi to endoplasmic reticulum"/>
    <property type="evidence" value="ECO:0007669"/>
    <property type="project" value="InterPro"/>
</dbReference>
<dbReference type="EMBL" id="MCBQ01005319">
    <property type="protein sequence ID" value="RKF79712.1"/>
    <property type="molecule type" value="Genomic_DNA"/>
</dbReference>